<dbReference type="SMART" id="SM00387">
    <property type="entry name" value="HATPase_c"/>
    <property type="match status" value="1"/>
</dbReference>
<dbReference type="Pfam" id="PF08447">
    <property type="entry name" value="PAS_3"/>
    <property type="match status" value="1"/>
</dbReference>
<dbReference type="EC" id="2.7.13.3" evidence="2"/>
<proteinExistence type="predicted"/>
<dbReference type="InterPro" id="IPR007487">
    <property type="entry name" value="ABC_transpt-TYRBP-like"/>
</dbReference>
<dbReference type="SUPFAM" id="SSF47384">
    <property type="entry name" value="Homodimeric domain of signal transducing histidine kinase"/>
    <property type="match status" value="1"/>
</dbReference>
<dbReference type="InterPro" id="IPR005467">
    <property type="entry name" value="His_kinase_dom"/>
</dbReference>
<dbReference type="PROSITE" id="PS50112">
    <property type="entry name" value="PAS"/>
    <property type="match status" value="1"/>
</dbReference>
<gene>
    <name evidence="7" type="ORF">SAMN04488082_108113</name>
</gene>
<feature type="transmembrane region" description="Helical" evidence="4">
    <location>
        <begin position="291"/>
        <end position="314"/>
    </location>
</feature>
<evidence type="ECO:0000313" key="7">
    <source>
        <dbReference type="EMBL" id="SFJ86107.1"/>
    </source>
</evidence>
<feature type="domain" description="Histidine kinase" evidence="5">
    <location>
        <begin position="482"/>
        <end position="721"/>
    </location>
</feature>
<dbReference type="InterPro" id="IPR035965">
    <property type="entry name" value="PAS-like_dom_sf"/>
</dbReference>
<keyword evidence="8" id="KW-1185">Reference proteome</keyword>
<dbReference type="Pfam" id="PF02518">
    <property type="entry name" value="HATPase_c"/>
    <property type="match status" value="1"/>
</dbReference>
<name>A0A1I3UW48_9BACT</name>
<dbReference type="InterPro" id="IPR036097">
    <property type="entry name" value="HisK_dim/P_sf"/>
</dbReference>
<keyword evidence="4" id="KW-1133">Transmembrane helix</keyword>
<dbReference type="Gene3D" id="3.30.565.10">
    <property type="entry name" value="Histidine kinase-like ATPase, C-terminal domain"/>
    <property type="match status" value="1"/>
</dbReference>
<dbReference type="CDD" id="cd00130">
    <property type="entry name" value="PAS"/>
    <property type="match status" value="1"/>
</dbReference>
<keyword evidence="4" id="KW-0472">Membrane</keyword>
<dbReference type="EMBL" id="FORX01000008">
    <property type="protein sequence ID" value="SFJ86107.1"/>
    <property type="molecule type" value="Genomic_DNA"/>
</dbReference>
<dbReference type="NCBIfam" id="TIGR00229">
    <property type="entry name" value="sensory_box"/>
    <property type="match status" value="1"/>
</dbReference>
<accession>A0A1I3UW48</accession>
<dbReference type="GO" id="GO:0000155">
    <property type="term" value="F:phosphorelay sensor kinase activity"/>
    <property type="evidence" value="ECO:0007669"/>
    <property type="project" value="InterPro"/>
</dbReference>
<feature type="domain" description="PAS" evidence="6">
    <location>
        <begin position="326"/>
        <end position="400"/>
    </location>
</feature>
<reference evidence="8" key="1">
    <citation type="submission" date="2016-10" db="EMBL/GenBank/DDBJ databases">
        <authorList>
            <person name="Varghese N."/>
            <person name="Submissions S."/>
        </authorList>
    </citation>
    <scope>NUCLEOTIDE SEQUENCE [LARGE SCALE GENOMIC DNA]</scope>
    <source>
        <strain evidence="8">DSM 5918</strain>
    </source>
</reference>
<dbReference type="Gene3D" id="1.10.287.130">
    <property type="match status" value="1"/>
</dbReference>
<dbReference type="InterPro" id="IPR036890">
    <property type="entry name" value="HATPase_C_sf"/>
</dbReference>
<dbReference type="PANTHER" id="PTHR43065:SF50">
    <property type="entry name" value="HISTIDINE KINASE"/>
    <property type="match status" value="1"/>
</dbReference>
<evidence type="ECO:0000259" key="6">
    <source>
        <dbReference type="PROSITE" id="PS50112"/>
    </source>
</evidence>
<dbReference type="SUPFAM" id="SSF55874">
    <property type="entry name" value="ATPase domain of HSP90 chaperone/DNA topoisomerase II/histidine kinase"/>
    <property type="match status" value="1"/>
</dbReference>
<dbReference type="Pfam" id="PF04392">
    <property type="entry name" value="ABC_sub_bind"/>
    <property type="match status" value="1"/>
</dbReference>
<evidence type="ECO:0000256" key="1">
    <source>
        <dbReference type="ARBA" id="ARBA00000085"/>
    </source>
</evidence>
<evidence type="ECO:0000256" key="3">
    <source>
        <dbReference type="ARBA" id="ARBA00022553"/>
    </source>
</evidence>
<evidence type="ECO:0000256" key="4">
    <source>
        <dbReference type="SAM" id="Phobius"/>
    </source>
</evidence>
<dbReference type="InterPro" id="IPR013655">
    <property type="entry name" value="PAS_fold_3"/>
</dbReference>
<dbReference type="CDD" id="cd00082">
    <property type="entry name" value="HisKA"/>
    <property type="match status" value="1"/>
</dbReference>
<dbReference type="InterPro" id="IPR000014">
    <property type="entry name" value="PAS"/>
</dbReference>
<dbReference type="InterPro" id="IPR004358">
    <property type="entry name" value="Sig_transdc_His_kin-like_C"/>
</dbReference>
<sequence length="860" mass="96142">MKLMNELQGVRIITEYMDSKRHVKSEHTENLLRLYASKYSLDHPDVVIATDDNAFNFLRIYGKQVFGHVPVVFCGVNFFQDDMLEGLDNFAGVVETIDVRRTLAAAVALHPSIRQIAVVVDRTPTGRSTAQALKEITSAFSNKIDFIMLDGLPMTSLLDKVRALPQQSVVLLLNFNRDADGRVFSHLETIKLLREATALPIYGVWDFFMGEGIVGGMITSGKGQGMAAASMAVRIINGQAPKDVGVNKQSPNRWMFDYAQLKRLGLSEEKLPLGSQILNRPPSFYEVNKKIIWSLVAAVLFLTGVSSIMALNIIQRRRVQAELRDTAEKLANLLESLPIAPFTTIPEPLGRFTYVSHNVISITGFQPEDFLDDKDFWSKRIHPDDSGVVLDRLGKELNLKTEKKNGLDDERLTYRFQTARGDYRWFSDVRRVVSYPDSQVRRVAGFWQDITAEVELRQETERSLQQVIQADKLASLGELVAGVAHEIRNPNVFISTNVPLLRETWEILEPLLDRAQTAGWELDTGGMSVAELSQDMNDMLDDIMVGSERIDRVVRELRDFASSNERSQPQAVQLNDVVKKTLPLVGAQVRKTFKRFVLELDPNLPLIEGYPTKLEQVVANLVVNATHAVRPENQSNLLISTRRMESPQGVILQVHDDGHGIPPELREKIFEPFFTTRREKGGTGLGLSVSYRLVNDHNGVIFPVSRPGVGTCFAMVLPLHLDRCLRIRPAVLWMDRDEARLERLVLLGQDPPASECIGARSSEELSRALAENPNIVAVCLELESAGTEVGELLKSIADVNPLLIRAVYTDNPDECAAHDKAGSLADLVVSGPLNLDLLRRILRFNITNQLQVTPVARGEK</sequence>
<dbReference type="PROSITE" id="PS50109">
    <property type="entry name" value="HIS_KIN"/>
    <property type="match status" value="1"/>
</dbReference>
<dbReference type="Proteomes" id="UP000198635">
    <property type="component" value="Unassembled WGS sequence"/>
</dbReference>
<evidence type="ECO:0000313" key="8">
    <source>
        <dbReference type="Proteomes" id="UP000198635"/>
    </source>
</evidence>
<dbReference type="PRINTS" id="PR00344">
    <property type="entry name" value="BCTRLSENSOR"/>
</dbReference>
<evidence type="ECO:0000256" key="2">
    <source>
        <dbReference type="ARBA" id="ARBA00012438"/>
    </source>
</evidence>
<dbReference type="InterPro" id="IPR003594">
    <property type="entry name" value="HATPase_dom"/>
</dbReference>
<keyword evidence="4" id="KW-0812">Transmembrane</keyword>
<dbReference type="InterPro" id="IPR003661">
    <property type="entry name" value="HisK_dim/P_dom"/>
</dbReference>
<dbReference type="AlphaFoldDB" id="A0A1I3UW48"/>
<dbReference type="Gene3D" id="3.40.50.2300">
    <property type="match status" value="2"/>
</dbReference>
<keyword evidence="3" id="KW-0597">Phosphoprotein</keyword>
<comment type="catalytic activity">
    <reaction evidence="1">
        <text>ATP + protein L-histidine = ADP + protein N-phospho-L-histidine.</text>
        <dbReference type="EC" id="2.7.13.3"/>
    </reaction>
</comment>
<dbReference type="SUPFAM" id="SSF55785">
    <property type="entry name" value="PYP-like sensor domain (PAS domain)"/>
    <property type="match status" value="1"/>
</dbReference>
<dbReference type="Gene3D" id="3.30.450.20">
    <property type="entry name" value="PAS domain"/>
    <property type="match status" value="1"/>
</dbReference>
<protein>
    <recommendedName>
        <fullName evidence="2">histidine kinase</fullName>
        <ecNumber evidence="2">2.7.13.3</ecNumber>
    </recommendedName>
</protein>
<dbReference type="STRING" id="52560.SAMN04488082_108113"/>
<evidence type="ECO:0000259" key="5">
    <source>
        <dbReference type="PROSITE" id="PS50109"/>
    </source>
</evidence>
<dbReference type="PANTHER" id="PTHR43065">
    <property type="entry name" value="SENSOR HISTIDINE KINASE"/>
    <property type="match status" value="1"/>
</dbReference>
<organism evidence="7 8">
    <name type="scientific">Desulfomicrobium apsheronum</name>
    <dbReference type="NCBI Taxonomy" id="52560"/>
    <lineage>
        <taxon>Bacteria</taxon>
        <taxon>Pseudomonadati</taxon>
        <taxon>Thermodesulfobacteriota</taxon>
        <taxon>Desulfovibrionia</taxon>
        <taxon>Desulfovibrionales</taxon>
        <taxon>Desulfomicrobiaceae</taxon>
        <taxon>Desulfomicrobium</taxon>
    </lineage>
</organism>